<dbReference type="GO" id="GO:0015941">
    <property type="term" value="P:pantothenate catabolic process"/>
    <property type="evidence" value="ECO:0007669"/>
    <property type="project" value="InterPro"/>
</dbReference>
<comment type="similarity">
    <text evidence="3 4">In the C-terminal section; belongs to the PPC synthetase family.</text>
</comment>
<feature type="binding site" evidence="3">
    <location>
        <position position="338"/>
    </location>
    <ligand>
        <name>CTP</name>
        <dbReference type="ChEBI" id="CHEBI:37563"/>
    </ligand>
</feature>
<dbReference type="Pfam" id="PF02441">
    <property type="entry name" value="Flavoprotein"/>
    <property type="match status" value="1"/>
</dbReference>
<feature type="region of interest" description="Phosphopantothenoylcysteine decarboxylase" evidence="3">
    <location>
        <begin position="1"/>
        <end position="190"/>
    </location>
</feature>
<comment type="catalytic activity">
    <reaction evidence="3 4">
        <text>N-[(R)-4-phosphopantothenoyl]-L-cysteine + H(+) = (R)-4'-phosphopantetheine + CO2</text>
        <dbReference type="Rhea" id="RHEA:16793"/>
        <dbReference type="ChEBI" id="CHEBI:15378"/>
        <dbReference type="ChEBI" id="CHEBI:16526"/>
        <dbReference type="ChEBI" id="CHEBI:59458"/>
        <dbReference type="ChEBI" id="CHEBI:61723"/>
        <dbReference type="EC" id="4.1.1.36"/>
    </reaction>
</comment>
<dbReference type="InterPro" id="IPR005252">
    <property type="entry name" value="CoaBC"/>
</dbReference>
<evidence type="ECO:0000313" key="8">
    <source>
        <dbReference type="Proteomes" id="UP000009047"/>
    </source>
</evidence>
<evidence type="ECO:0000256" key="1">
    <source>
        <dbReference type="ARBA" id="ARBA00022793"/>
    </source>
</evidence>
<dbReference type="STRING" id="644282.Deba_1219"/>
<dbReference type="GO" id="GO:0015937">
    <property type="term" value="P:coenzyme A biosynthetic process"/>
    <property type="evidence" value="ECO:0007669"/>
    <property type="project" value="UniProtKB-UniRule"/>
</dbReference>
<dbReference type="SUPFAM" id="SSF52507">
    <property type="entry name" value="Homo-oligomeric flavin-containing Cys decarboxylases, HFCD"/>
    <property type="match status" value="1"/>
</dbReference>
<dbReference type="GO" id="GO:0004632">
    <property type="term" value="F:phosphopantothenate--cysteine ligase activity"/>
    <property type="evidence" value="ECO:0007669"/>
    <property type="project" value="UniProtKB-UniRule"/>
</dbReference>
<protein>
    <recommendedName>
        <fullName evidence="3">Coenzyme A biosynthesis bifunctional protein CoaBC</fullName>
    </recommendedName>
    <alternativeName>
        <fullName evidence="3">DNA/pantothenate metabolism flavoprotein</fullName>
    </alternativeName>
    <alternativeName>
        <fullName evidence="3">Phosphopantothenoylcysteine synthetase/decarboxylase</fullName>
        <shortName evidence="3">PPCS-PPCDC</shortName>
    </alternativeName>
    <domain>
        <recommendedName>
            <fullName evidence="3">Phosphopantothenoylcysteine decarboxylase</fullName>
            <shortName evidence="3">PPC decarboxylase</shortName>
            <shortName evidence="3">PPC-DC</shortName>
            <ecNumber evidence="3">4.1.1.36</ecNumber>
        </recommendedName>
        <alternativeName>
            <fullName evidence="3">CoaC</fullName>
        </alternativeName>
    </domain>
    <domain>
        <recommendedName>
            <fullName evidence="3">Phosphopantothenate--cysteine ligase</fullName>
            <ecNumber evidence="3">6.3.2.5</ecNumber>
        </recommendedName>
        <alternativeName>
            <fullName evidence="3">CoaB</fullName>
        </alternativeName>
        <alternativeName>
            <fullName evidence="3">Phosphopantothenoylcysteine synthetase</fullName>
            <shortName evidence="3">PPC synthetase</shortName>
            <shortName evidence="3">PPC-S</shortName>
        </alternativeName>
    </domain>
</protein>
<dbReference type="Proteomes" id="UP000009047">
    <property type="component" value="Chromosome"/>
</dbReference>
<dbReference type="OrthoDB" id="9802554at2"/>
<comment type="similarity">
    <text evidence="3 4">In the N-terminal section; belongs to the HFCD (homo-oligomeric flavin containing Cys decarboxylase) superfamily.</text>
</comment>
<proteinExistence type="inferred from homology"/>
<keyword evidence="8" id="KW-1185">Reference proteome</keyword>
<dbReference type="GO" id="GO:0071513">
    <property type="term" value="C:phosphopantothenoylcysteine decarboxylase complex"/>
    <property type="evidence" value="ECO:0007669"/>
    <property type="project" value="TreeGrafter"/>
</dbReference>
<dbReference type="HOGENOM" id="CLU_033319_0_1_7"/>
<comment type="cofactor">
    <cofactor evidence="3">
        <name>Mg(2+)</name>
        <dbReference type="ChEBI" id="CHEBI:18420"/>
    </cofactor>
</comment>
<keyword evidence="3" id="KW-0460">Magnesium</keyword>
<keyword evidence="1 3" id="KW-0210">Decarboxylase</keyword>
<comment type="cofactor">
    <cofactor evidence="3">
        <name>FMN</name>
        <dbReference type="ChEBI" id="CHEBI:58210"/>
    </cofactor>
    <text evidence="3">Binds 1 FMN per subunit.</text>
</comment>
<feature type="binding site" evidence="3">
    <location>
        <position position="324"/>
    </location>
    <ligand>
        <name>CTP</name>
        <dbReference type="ChEBI" id="CHEBI:37563"/>
    </ligand>
</feature>
<evidence type="ECO:0000259" key="6">
    <source>
        <dbReference type="Pfam" id="PF04127"/>
    </source>
</evidence>
<evidence type="ECO:0000256" key="4">
    <source>
        <dbReference type="RuleBase" id="RU364078"/>
    </source>
</evidence>
<feature type="domain" description="Flavoprotein" evidence="5">
    <location>
        <begin position="6"/>
        <end position="179"/>
    </location>
</feature>
<accession>E1QFX7</accession>
<dbReference type="GO" id="GO:0004633">
    <property type="term" value="F:phosphopantothenoylcysteine decarboxylase activity"/>
    <property type="evidence" value="ECO:0007669"/>
    <property type="project" value="UniProtKB-UniRule"/>
</dbReference>
<feature type="binding site" evidence="3">
    <location>
        <position position="342"/>
    </location>
    <ligand>
        <name>CTP</name>
        <dbReference type="ChEBI" id="CHEBI:37563"/>
    </ligand>
</feature>
<dbReference type="GO" id="GO:0010181">
    <property type="term" value="F:FMN binding"/>
    <property type="evidence" value="ECO:0007669"/>
    <property type="project" value="UniProtKB-UniRule"/>
</dbReference>
<organism evidence="7 8">
    <name type="scientific">Desulfarculus baarsii (strain ATCC 33931 / DSM 2075 / LMG 7858 / VKM B-1802 / 2st14)</name>
    <dbReference type="NCBI Taxonomy" id="644282"/>
    <lineage>
        <taxon>Bacteria</taxon>
        <taxon>Pseudomonadati</taxon>
        <taxon>Thermodesulfobacteriota</taxon>
        <taxon>Desulfarculia</taxon>
        <taxon>Desulfarculales</taxon>
        <taxon>Desulfarculaceae</taxon>
        <taxon>Desulfarculus</taxon>
    </lineage>
</organism>
<reference evidence="7 8" key="1">
    <citation type="journal article" date="2010" name="Stand. Genomic Sci.">
        <title>Complete genome sequence of Desulfarculus baarsii type strain (2st14).</title>
        <authorList>
            <person name="Sun H."/>
            <person name="Spring S."/>
            <person name="Lapidus A."/>
            <person name="Davenport K."/>
            <person name="Del Rio T.G."/>
            <person name="Tice H."/>
            <person name="Nolan M."/>
            <person name="Copeland A."/>
            <person name="Cheng J.F."/>
            <person name="Lucas S."/>
            <person name="Tapia R."/>
            <person name="Goodwin L."/>
            <person name="Pitluck S."/>
            <person name="Ivanova N."/>
            <person name="Pagani I."/>
            <person name="Mavromatis K."/>
            <person name="Ovchinnikova G."/>
            <person name="Pati A."/>
            <person name="Chen A."/>
            <person name="Palaniappan K."/>
            <person name="Hauser L."/>
            <person name="Chang Y.J."/>
            <person name="Jeffries C.D."/>
            <person name="Detter J.C."/>
            <person name="Han C."/>
            <person name="Rohde M."/>
            <person name="Brambilla E."/>
            <person name="Goker M."/>
            <person name="Woyke T."/>
            <person name="Bristow J."/>
            <person name="Eisen J.A."/>
            <person name="Markowitz V."/>
            <person name="Hugenholtz P."/>
            <person name="Kyrpides N.C."/>
            <person name="Klenk H.P."/>
            <person name="Land M."/>
        </authorList>
    </citation>
    <scope>NUCLEOTIDE SEQUENCE [LARGE SCALE GENOMIC DNA]</scope>
    <source>
        <strain evidence="8">ATCC 33931 / DSM 2075 / LMG 7858 / VKM B-1802 / 2st14</strain>
    </source>
</reference>
<keyword evidence="3 4" id="KW-0288">FMN</keyword>
<comment type="function">
    <text evidence="4">Catalyzes two steps in the biosynthesis of coenzyme A. In the first step cysteine is conjugated to 4'-phosphopantothenate to form 4-phosphopantothenoylcysteine, in the latter compound is decarboxylated to form 4'-phosphopantotheine.</text>
</comment>
<comment type="pathway">
    <text evidence="3 4">Cofactor biosynthesis; coenzyme A biosynthesis; CoA from (R)-pantothenate: step 3/5.</text>
</comment>
<comment type="function">
    <text evidence="3">Catalyzes two sequential steps in the biosynthesis of coenzyme A. In the first step cysteine is conjugated to 4'-phosphopantothenate to form 4-phosphopantothenoylcysteine. In the second step the latter compound is decarboxylated to form 4'-phosphopantotheine.</text>
</comment>
<dbReference type="EC" id="4.1.1.36" evidence="3"/>
<dbReference type="HAMAP" id="MF_02225">
    <property type="entry name" value="CoaBC"/>
    <property type="match status" value="1"/>
</dbReference>
<dbReference type="NCBIfam" id="TIGR00521">
    <property type="entry name" value="coaBC_dfp"/>
    <property type="match status" value="1"/>
</dbReference>
<dbReference type="InterPro" id="IPR035929">
    <property type="entry name" value="CoaB-like_sf"/>
</dbReference>
<dbReference type="Gene3D" id="3.40.50.10300">
    <property type="entry name" value="CoaB-like"/>
    <property type="match status" value="1"/>
</dbReference>
<comment type="catalytic activity">
    <reaction evidence="3 4">
        <text>(R)-4'-phosphopantothenate + L-cysteine + CTP = N-[(R)-4-phosphopantothenoyl]-L-cysteine + CMP + diphosphate + H(+)</text>
        <dbReference type="Rhea" id="RHEA:19397"/>
        <dbReference type="ChEBI" id="CHEBI:10986"/>
        <dbReference type="ChEBI" id="CHEBI:15378"/>
        <dbReference type="ChEBI" id="CHEBI:33019"/>
        <dbReference type="ChEBI" id="CHEBI:35235"/>
        <dbReference type="ChEBI" id="CHEBI:37563"/>
        <dbReference type="ChEBI" id="CHEBI:59458"/>
        <dbReference type="ChEBI" id="CHEBI:60377"/>
        <dbReference type="EC" id="6.3.2.5"/>
    </reaction>
</comment>
<dbReference type="Gene3D" id="3.40.50.1950">
    <property type="entry name" value="Flavin prenyltransferase-like"/>
    <property type="match status" value="1"/>
</dbReference>
<dbReference type="KEGG" id="dbr:Deba_1219"/>
<keyword evidence="3" id="KW-0479">Metal-binding</keyword>
<dbReference type="InterPro" id="IPR007085">
    <property type="entry name" value="DNA/pantothenate-metab_flavo_C"/>
</dbReference>
<dbReference type="SUPFAM" id="SSF102645">
    <property type="entry name" value="CoaB-like"/>
    <property type="match status" value="1"/>
</dbReference>
<dbReference type="PANTHER" id="PTHR14359">
    <property type="entry name" value="HOMO-OLIGOMERIC FLAVIN CONTAINING CYS DECARBOXYLASE FAMILY"/>
    <property type="match status" value="1"/>
</dbReference>
<gene>
    <name evidence="3" type="primary">coaBC</name>
    <name evidence="7" type="ordered locus">Deba_1219</name>
</gene>
<evidence type="ECO:0000256" key="3">
    <source>
        <dbReference type="HAMAP-Rule" id="MF_02225"/>
    </source>
</evidence>
<comment type="caution">
    <text evidence="3">Lacks conserved residue(s) required for the propagation of feature annotation.</text>
</comment>
<dbReference type="InterPro" id="IPR003382">
    <property type="entry name" value="Flavoprotein"/>
</dbReference>
<keyword evidence="3 4" id="KW-0285">Flavoprotein</keyword>
<keyword evidence="3" id="KW-0511">Multifunctional enzyme</keyword>
<dbReference type="Pfam" id="PF04127">
    <property type="entry name" value="DFP"/>
    <property type="match status" value="1"/>
</dbReference>
<keyword evidence="2 3" id="KW-0456">Lyase</keyword>
<sequence>MAEKRRVLLGVSGGIAAYKAAEVASTLTKKGHPVRVLMTKNARQFVGPLTFAALTGFPVSLDEALFDPGQESAIGHIELARWADLIVLAPATANLIAKAALGLADDFLSTTLLASDAPLLIAPAMNPHMFAHPAVGENLARLTARGASVIGPGLGPTACGEEGRGRMAEPAQIVEAALGLLGPRDLAGARVLISAGPTREHLDPVRFLSNPSTGRMGLEVARAALRRGAAVTVVLGPCQLPRPDGARIIDVVSAEQMAQAVLGEAPGHDVIIKSAAVSDYRPLECHAHKVKKGELPEELCRLAGTVDILAELGRRKSGQILVGFAAETQDLLANGREKLRRKNLDLLLANDVSAKDAGFAVSTNRAHLLHADGQVESLPLMSKEDMAHRLLDSVADLWRRGAA</sequence>
<dbReference type="PANTHER" id="PTHR14359:SF6">
    <property type="entry name" value="PHOSPHOPANTOTHENOYLCYSTEINE DECARBOXYLASE"/>
    <property type="match status" value="1"/>
</dbReference>
<evidence type="ECO:0000259" key="5">
    <source>
        <dbReference type="Pfam" id="PF02441"/>
    </source>
</evidence>
<name>E1QFX7_DESB2</name>
<feature type="region of interest" description="Phosphopantothenate--cysteine ligase" evidence="3">
    <location>
        <begin position="191"/>
        <end position="403"/>
    </location>
</feature>
<evidence type="ECO:0000256" key="2">
    <source>
        <dbReference type="ARBA" id="ARBA00023239"/>
    </source>
</evidence>
<comment type="pathway">
    <text evidence="3 4">Cofactor biosynthesis; coenzyme A biosynthesis; CoA from (R)-pantothenate: step 2/5.</text>
</comment>
<keyword evidence="3 4" id="KW-0436">Ligase</keyword>
<dbReference type="UniPathway" id="UPA00241">
    <property type="reaction ID" value="UER00353"/>
</dbReference>
<dbReference type="AlphaFoldDB" id="E1QFX7"/>
<dbReference type="RefSeq" id="WP_013258041.1">
    <property type="nucleotide sequence ID" value="NC_014365.1"/>
</dbReference>
<dbReference type="GO" id="GO:0046872">
    <property type="term" value="F:metal ion binding"/>
    <property type="evidence" value="ECO:0007669"/>
    <property type="project" value="UniProtKB-KW"/>
</dbReference>
<dbReference type="eggNOG" id="COG0452">
    <property type="taxonomic scope" value="Bacteria"/>
</dbReference>
<dbReference type="InterPro" id="IPR036551">
    <property type="entry name" value="Flavin_trans-like"/>
</dbReference>
<feature type="active site" description="Proton donor" evidence="3">
    <location>
        <position position="159"/>
    </location>
</feature>
<dbReference type="EC" id="6.3.2.5" evidence="3"/>
<feature type="binding site" evidence="3">
    <location>
        <position position="289"/>
    </location>
    <ligand>
        <name>CTP</name>
        <dbReference type="ChEBI" id="CHEBI:37563"/>
    </ligand>
</feature>
<evidence type="ECO:0000313" key="7">
    <source>
        <dbReference type="EMBL" id="ADK84587.1"/>
    </source>
</evidence>
<feature type="binding site" evidence="3">
    <location>
        <position position="279"/>
    </location>
    <ligand>
        <name>CTP</name>
        <dbReference type="ChEBI" id="CHEBI:37563"/>
    </ligand>
</feature>
<feature type="domain" description="DNA/pantothenate metabolism flavoprotein C-terminal" evidence="6">
    <location>
        <begin position="186"/>
        <end position="396"/>
    </location>
</feature>
<dbReference type="EMBL" id="CP002085">
    <property type="protein sequence ID" value="ADK84587.1"/>
    <property type="molecule type" value="Genomic_DNA"/>
</dbReference>